<keyword evidence="2" id="KW-1185">Reference proteome</keyword>
<evidence type="ECO:0000313" key="1">
    <source>
        <dbReference type="EMBL" id="MCC2615642.1"/>
    </source>
</evidence>
<accession>A0ABS8G4X4</accession>
<dbReference type="Proteomes" id="UP001520878">
    <property type="component" value="Unassembled WGS sequence"/>
</dbReference>
<evidence type="ECO:0000313" key="2">
    <source>
        <dbReference type="Proteomes" id="UP001520878"/>
    </source>
</evidence>
<organism evidence="1 2">
    <name type="scientific">Fluctibacter halophilus</name>
    <dbReference type="NCBI Taxonomy" id="226011"/>
    <lineage>
        <taxon>Bacteria</taxon>
        <taxon>Pseudomonadati</taxon>
        <taxon>Pseudomonadota</taxon>
        <taxon>Gammaproteobacteria</taxon>
        <taxon>Alteromonadales</taxon>
        <taxon>Alteromonadaceae</taxon>
        <taxon>Fluctibacter</taxon>
    </lineage>
</organism>
<sequence length="122" mass="13772">MNVVTNTNTVLPGVSALSFQDTSGLMPLFNRDPRRWTYLISNHAVIGSMSAPLIQLPKPDTATLQEWLEKLICSGNVHTIVVDNGKFSALFKQQLEFLCRRFDVVIVDIQHRPREVARLRPA</sequence>
<protein>
    <submittedName>
        <fullName evidence="1">Uncharacterized protein</fullName>
    </submittedName>
</protein>
<dbReference type="EMBL" id="JAJEWP010000001">
    <property type="protein sequence ID" value="MCC2615642.1"/>
    <property type="molecule type" value="Genomic_DNA"/>
</dbReference>
<comment type="caution">
    <text evidence="1">The sequence shown here is derived from an EMBL/GenBank/DDBJ whole genome shotgun (WGS) entry which is preliminary data.</text>
</comment>
<proteinExistence type="predicted"/>
<reference evidence="1 2" key="1">
    <citation type="submission" date="2021-10" db="EMBL/GenBank/DDBJ databases">
        <title>Draft genome of Aestuariibacter halophilus JC2043.</title>
        <authorList>
            <person name="Emsley S.A."/>
            <person name="Pfannmuller K.M."/>
            <person name="Ushijima B."/>
            <person name="Saw J.H."/>
            <person name="Videau P."/>
        </authorList>
    </citation>
    <scope>NUCLEOTIDE SEQUENCE [LARGE SCALE GENOMIC DNA]</scope>
    <source>
        <strain evidence="1 2">JC2043</strain>
    </source>
</reference>
<name>A0ABS8G4X4_9ALTE</name>
<gene>
    <name evidence="1" type="ORF">LJ739_05260</name>
</gene>
<dbReference type="RefSeq" id="WP_229157732.1">
    <property type="nucleotide sequence ID" value="NZ_JAJEWP010000001.1"/>
</dbReference>